<dbReference type="InterPro" id="IPR003660">
    <property type="entry name" value="HAMP_dom"/>
</dbReference>
<reference evidence="9" key="1">
    <citation type="journal article" date="2019" name="Int. J. Syst. Evol. Microbiol.">
        <title>The Global Catalogue of Microorganisms (GCM) 10K type strain sequencing project: providing services to taxonomists for standard genome sequencing and annotation.</title>
        <authorList>
            <consortium name="The Broad Institute Genomics Platform"/>
            <consortium name="The Broad Institute Genome Sequencing Center for Infectious Disease"/>
            <person name="Wu L."/>
            <person name="Ma J."/>
        </authorList>
    </citation>
    <scope>NUCLEOTIDE SEQUENCE [LARGE SCALE GENOMIC DNA]</scope>
    <source>
        <strain evidence="9">CCUG 55131</strain>
    </source>
</reference>
<dbReference type="InterPro" id="IPR004089">
    <property type="entry name" value="MCPsignal_dom"/>
</dbReference>
<dbReference type="SUPFAM" id="SSF58104">
    <property type="entry name" value="Methyl-accepting chemotaxis protein (MCP) signaling domain"/>
    <property type="match status" value="1"/>
</dbReference>
<dbReference type="PROSITE" id="PS50111">
    <property type="entry name" value="CHEMOTAXIS_TRANSDUC_2"/>
    <property type="match status" value="1"/>
</dbReference>
<feature type="coiled-coil region" evidence="4">
    <location>
        <begin position="302"/>
        <end position="359"/>
    </location>
</feature>
<evidence type="ECO:0000256" key="1">
    <source>
        <dbReference type="ARBA" id="ARBA00022500"/>
    </source>
</evidence>
<keyword evidence="3" id="KW-0807">Transducer</keyword>
<feature type="domain" description="Methyl-accepting transducer" evidence="6">
    <location>
        <begin position="431"/>
        <end position="653"/>
    </location>
</feature>
<feature type="domain" description="HAMP" evidence="7">
    <location>
        <begin position="257"/>
        <end position="310"/>
    </location>
</feature>
<evidence type="ECO:0000313" key="9">
    <source>
        <dbReference type="Proteomes" id="UP001597413"/>
    </source>
</evidence>
<dbReference type="PRINTS" id="PR00260">
    <property type="entry name" value="CHEMTRNSDUCR"/>
</dbReference>
<dbReference type="InterPro" id="IPR004090">
    <property type="entry name" value="Chemotax_Me-accpt_rcpt"/>
</dbReference>
<dbReference type="PANTHER" id="PTHR43531">
    <property type="entry name" value="PROTEIN ICFG"/>
    <property type="match status" value="1"/>
</dbReference>
<evidence type="ECO:0000313" key="8">
    <source>
        <dbReference type="EMBL" id="MFD2173417.1"/>
    </source>
</evidence>
<keyword evidence="5" id="KW-0812">Transmembrane</keyword>
<keyword evidence="5" id="KW-1133">Transmembrane helix</keyword>
<comment type="similarity">
    <text evidence="2">Belongs to the methyl-accepting chemotaxis (MCP) protein family.</text>
</comment>
<comment type="caution">
    <text evidence="8">The sequence shown here is derived from an EMBL/GenBank/DDBJ whole genome shotgun (WGS) entry which is preliminary data.</text>
</comment>
<evidence type="ECO:0000259" key="6">
    <source>
        <dbReference type="PROSITE" id="PS50111"/>
    </source>
</evidence>
<keyword evidence="5" id="KW-0472">Membrane</keyword>
<organism evidence="8 9">
    <name type="scientific">Rhodobacter lacus</name>
    <dbReference type="NCBI Taxonomy" id="1641972"/>
    <lineage>
        <taxon>Bacteria</taxon>
        <taxon>Pseudomonadati</taxon>
        <taxon>Pseudomonadota</taxon>
        <taxon>Alphaproteobacteria</taxon>
        <taxon>Rhodobacterales</taxon>
        <taxon>Rhodobacter group</taxon>
        <taxon>Rhodobacter</taxon>
    </lineage>
</organism>
<dbReference type="SMART" id="SM00283">
    <property type="entry name" value="MA"/>
    <property type="match status" value="1"/>
</dbReference>
<dbReference type="Proteomes" id="UP001597413">
    <property type="component" value="Unassembled WGS sequence"/>
</dbReference>
<dbReference type="PROSITE" id="PS50885">
    <property type="entry name" value="HAMP"/>
    <property type="match status" value="2"/>
</dbReference>
<evidence type="ECO:0000256" key="5">
    <source>
        <dbReference type="SAM" id="Phobius"/>
    </source>
</evidence>
<dbReference type="Pfam" id="PF00015">
    <property type="entry name" value="MCPsignal"/>
    <property type="match status" value="1"/>
</dbReference>
<evidence type="ECO:0000256" key="2">
    <source>
        <dbReference type="ARBA" id="ARBA00029447"/>
    </source>
</evidence>
<name>A0ABW5A550_9RHOB</name>
<dbReference type="InterPro" id="IPR051310">
    <property type="entry name" value="MCP_chemotaxis"/>
</dbReference>
<sequence>MELERVPDLRRTSAFVAQIAELPQGFAQLLQASDKAEVSAANAALAQRIDTFSGTMTGAASTGLSGRFATLRGNLDALARAIETRMTAEAELTQALKDIDAVLATVVTGFNAYNPKDVIRLRSEIIRILTETDPAAFGPRARKFAEAAKNVATSVPEAKAEGRKQLLRLADPDFGLVALRRKVLHASADAQALSSQALVTTQTITADVTRSGMAVLDQVEGDIHRLDLDAEQTNRQFTWLLALAGGALGLVVLYLQIVLVSPLRALAKRTHGLAAGARGGLDDMRRRHGEIGEMQEALLVFRDNLEQNERLAEAAKKAAAEREAEQAARVARERAAERVEAERREALAAAERATEIERNRLEEAISAERAAQLAEQQAVVAALQTGLQRLAEGDLTALIQEMFPPHYEGLRANFNAALTGLAELVDTIRANTEGILATARDLDAGAEAMSAQSTRAAASLEETAAAMTELAGASRTGAERAAETAKSTEAMRADVQAAQAAVNRVVTAMGRISASSEAIAHIISVIDDISFQTNILALNAGVEAARAGEAGRGFAVVASEVRDLAQRTTSAAAEINALILEGRGKVNEGETLVRAADRGLDAAVRGIDAIAANVLELAQVSSEQSASIAEVTAATEVLDLATQKSVEGVERTAHSGRDLLGAAQSLSRAIAHFNLGEDRRLPHAQAA</sequence>
<evidence type="ECO:0000256" key="3">
    <source>
        <dbReference type="PROSITE-ProRule" id="PRU00284"/>
    </source>
</evidence>
<feature type="transmembrane region" description="Helical" evidence="5">
    <location>
        <begin position="237"/>
        <end position="260"/>
    </location>
</feature>
<evidence type="ECO:0000256" key="4">
    <source>
        <dbReference type="SAM" id="Coils"/>
    </source>
</evidence>
<feature type="domain" description="HAMP" evidence="7">
    <location>
        <begin position="374"/>
        <end position="426"/>
    </location>
</feature>
<proteinExistence type="inferred from homology"/>
<evidence type="ECO:0000259" key="7">
    <source>
        <dbReference type="PROSITE" id="PS50885"/>
    </source>
</evidence>
<dbReference type="RefSeq" id="WP_377387875.1">
    <property type="nucleotide sequence ID" value="NZ_JBHUIX010000004.1"/>
</dbReference>
<protein>
    <submittedName>
        <fullName evidence="8">Methyl-accepting chemotaxis protein</fullName>
    </submittedName>
</protein>
<accession>A0ABW5A550</accession>
<keyword evidence="9" id="KW-1185">Reference proteome</keyword>
<dbReference type="Gene3D" id="1.10.287.950">
    <property type="entry name" value="Methyl-accepting chemotaxis protein"/>
    <property type="match status" value="1"/>
</dbReference>
<gene>
    <name evidence="8" type="ORF">ACFSM0_04850</name>
</gene>
<dbReference type="PANTHER" id="PTHR43531:SF11">
    <property type="entry name" value="METHYL-ACCEPTING CHEMOTAXIS PROTEIN 3"/>
    <property type="match status" value="1"/>
</dbReference>
<dbReference type="Gene3D" id="6.10.340.10">
    <property type="match status" value="1"/>
</dbReference>
<keyword evidence="1" id="KW-0145">Chemotaxis</keyword>
<keyword evidence="4" id="KW-0175">Coiled coil</keyword>
<dbReference type="EMBL" id="JBHUIX010000004">
    <property type="protein sequence ID" value="MFD2173417.1"/>
    <property type="molecule type" value="Genomic_DNA"/>
</dbReference>